<gene>
    <name evidence="1" type="ORF">FHR86_002613</name>
</gene>
<protein>
    <submittedName>
        <fullName evidence="1">Uncharacterized protein</fullName>
    </submittedName>
</protein>
<name>A0ABX0TI96_9MICC</name>
<proteinExistence type="predicted"/>
<dbReference type="Proteomes" id="UP000802392">
    <property type="component" value="Unassembled WGS sequence"/>
</dbReference>
<comment type="caution">
    <text evidence="1">The sequence shown here is derived from an EMBL/GenBank/DDBJ whole genome shotgun (WGS) entry which is preliminary data.</text>
</comment>
<evidence type="ECO:0000313" key="1">
    <source>
        <dbReference type="EMBL" id="NIJ02272.1"/>
    </source>
</evidence>
<organism evidence="1 2">
    <name type="scientific">Paenarthrobacter ilicis</name>
    <dbReference type="NCBI Taxonomy" id="43665"/>
    <lineage>
        <taxon>Bacteria</taxon>
        <taxon>Bacillati</taxon>
        <taxon>Actinomycetota</taxon>
        <taxon>Actinomycetes</taxon>
        <taxon>Micrococcales</taxon>
        <taxon>Micrococcaceae</taxon>
        <taxon>Paenarthrobacter</taxon>
    </lineage>
</organism>
<evidence type="ECO:0000313" key="2">
    <source>
        <dbReference type="Proteomes" id="UP000802392"/>
    </source>
</evidence>
<accession>A0ABX0TI96</accession>
<dbReference type="EMBL" id="JAAOZD010000005">
    <property type="protein sequence ID" value="NIJ02272.1"/>
    <property type="molecule type" value="Genomic_DNA"/>
</dbReference>
<sequence length="760" mass="84522">MRTEMAEARGKVTVRPWRTGLLVDTKSRVEVREAIANLSSVWGGRSMPIFDKNADIESLEKMGEMFDVDSMYAENAEGPLAEFLRKPGWGWRGGGPWGPFGEEGEERFRKGLLPLREMLDPVKLVQPVWSPEDPADLVLAALWGLTDRIGAQCLRLPLSEFLPGRDLGAVECAALAKSMVYTDAGTLIHHRGIGDSIFILQPDLPGDIVAFWNARAFGCNVIGIPSEGDPDLVNFLLSQRLPRHRVTIGGEEQEVLFITGADKASAEVMKAIEAAAHADGLTVQEGHSELLSSFIFEGLDTDFTKTVRVDFRPEAHGVDVDLPQVPLMGSSRRSFMRGIVAAEVELREIRGQDPRFTAQIPPFRRHAALLRDRYNVHGLEHVRSRYDGVVFGLDATSEHLRFPFLFCQDVLGLLFDSKAAKISQSDVGKFQTRAAERFGGPYSGTFNQAGVRAAVTLAAGKAAGISLPHLRNCVEKNRGKWPHPVMDSDLTPQEYATRAVNHLFHSGLFVPTLRVHCSHCRVDSYVSVEGLGPSMLCEFCGQTYNLALSHSLALPEWRYRLAAHLRADQIEALLPALATTSVLQQLRHTESIPPLVLGFEITVEGRKVEADIATYLAEREWLAVLGEVKTANRIDAKDIANLEFLRTKLTKNNVRSLLIFATLKTELSPEERQDLRAHVERSTMIRTSSGQNAPNLPFILTGPDLSHTWWDEDHPWRWEKRSQNGIFDTALISCERNLGLASYTYDEDPEGAGLHFIWAD</sequence>
<keyword evidence="2" id="KW-1185">Reference proteome</keyword>
<dbReference type="RefSeq" id="WP_204814946.1">
    <property type="nucleotide sequence ID" value="NZ_BAAAVO010000002.1"/>
</dbReference>
<reference evidence="1 2" key="1">
    <citation type="submission" date="2020-03" db="EMBL/GenBank/DDBJ databases">
        <title>Genomic Encyclopedia of Type Strains, Phase III (KMG-III): the genomes of soil and plant-associated and newly described type strains.</title>
        <authorList>
            <person name="Whitman W."/>
        </authorList>
    </citation>
    <scope>NUCLEOTIDE SEQUENCE [LARGE SCALE GENOMIC DNA]</scope>
    <source>
        <strain evidence="1 2">CECT 4207</strain>
    </source>
</reference>